<comment type="caution">
    <text evidence="7">The sequence shown here is derived from an EMBL/GenBank/DDBJ whole genome shotgun (WGS) entry which is preliminary data.</text>
</comment>
<proteinExistence type="inferred from homology"/>
<dbReference type="GO" id="GO:0003677">
    <property type="term" value="F:DNA binding"/>
    <property type="evidence" value="ECO:0007669"/>
    <property type="project" value="InterPro"/>
</dbReference>
<dbReference type="Gene3D" id="1.10.1740.10">
    <property type="match status" value="1"/>
</dbReference>
<dbReference type="STRING" id="555500.I215_12703"/>
<sequence>MNTFDLADDELLLRIKQNDSQSFKVIFNRYWKRLYFYAYKIYQDSDLCDDCVQDLFVSLWENREHVVILNLEAYLFKAIKYQVSKHVNRLNFQSISPETLSSLSEGSTIENTLEYQEFEEEINTKITALPIRCREVFVLSRFQHKTNAEIATQLKISIRTVETHISHALKQLRSQMDESLYLIIIVISIFL</sequence>
<accession>K2Q0K6</accession>
<evidence type="ECO:0000256" key="1">
    <source>
        <dbReference type="ARBA" id="ARBA00010641"/>
    </source>
</evidence>
<dbReference type="InterPro" id="IPR014284">
    <property type="entry name" value="RNA_pol_sigma-70_dom"/>
</dbReference>
<evidence type="ECO:0000313" key="7">
    <source>
        <dbReference type="EMBL" id="EKF54406.1"/>
    </source>
</evidence>
<feature type="domain" description="RNA polymerase sigma factor 70 region 4 type 2" evidence="6">
    <location>
        <begin position="121"/>
        <end position="172"/>
    </location>
</feature>
<dbReference type="GO" id="GO:0006352">
    <property type="term" value="P:DNA-templated transcription initiation"/>
    <property type="evidence" value="ECO:0007669"/>
    <property type="project" value="InterPro"/>
</dbReference>
<dbReference type="InterPro" id="IPR036388">
    <property type="entry name" value="WH-like_DNA-bd_sf"/>
</dbReference>
<feature type="domain" description="RNA polymerase sigma-70 region 2" evidence="5">
    <location>
        <begin position="27"/>
        <end position="89"/>
    </location>
</feature>
<evidence type="ECO:0000259" key="5">
    <source>
        <dbReference type="Pfam" id="PF04542"/>
    </source>
</evidence>
<evidence type="ECO:0000313" key="8">
    <source>
        <dbReference type="Proteomes" id="UP000007364"/>
    </source>
</evidence>
<evidence type="ECO:0000256" key="3">
    <source>
        <dbReference type="ARBA" id="ARBA00023082"/>
    </source>
</evidence>
<keyword evidence="8" id="KW-1185">Reference proteome</keyword>
<dbReference type="EMBL" id="AMSG01000022">
    <property type="protein sequence ID" value="EKF54406.1"/>
    <property type="molecule type" value="Genomic_DNA"/>
</dbReference>
<dbReference type="InterPro" id="IPR013325">
    <property type="entry name" value="RNA_pol_sigma_r2"/>
</dbReference>
<reference evidence="7 8" key="1">
    <citation type="journal article" date="2012" name="J. Bacteriol.">
        <title>Genome Sequence of Galbibacter marinum Type Strain ck-I2-15.</title>
        <authorList>
            <person name="Lai Q."/>
            <person name="Li C."/>
            <person name="Shao Z."/>
        </authorList>
    </citation>
    <scope>NUCLEOTIDE SEQUENCE [LARGE SCALE GENOMIC DNA]</scope>
    <source>
        <strain evidence="8">ck-I2-15</strain>
    </source>
</reference>
<dbReference type="Proteomes" id="UP000007364">
    <property type="component" value="Unassembled WGS sequence"/>
</dbReference>
<dbReference type="Pfam" id="PF04542">
    <property type="entry name" value="Sigma70_r2"/>
    <property type="match status" value="1"/>
</dbReference>
<name>K2Q0K6_9FLAO</name>
<dbReference type="InterPro" id="IPR013249">
    <property type="entry name" value="RNA_pol_sigma70_r4_t2"/>
</dbReference>
<dbReference type="NCBIfam" id="TIGR02985">
    <property type="entry name" value="Sig70_bacteroi1"/>
    <property type="match status" value="1"/>
</dbReference>
<evidence type="ECO:0000259" key="6">
    <source>
        <dbReference type="Pfam" id="PF08281"/>
    </source>
</evidence>
<dbReference type="RefSeq" id="WP_008992379.1">
    <property type="nucleotide sequence ID" value="NZ_AMSG01000022.1"/>
</dbReference>
<dbReference type="NCBIfam" id="TIGR02937">
    <property type="entry name" value="sigma70-ECF"/>
    <property type="match status" value="1"/>
</dbReference>
<dbReference type="GO" id="GO:0016987">
    <property type="term" value="F:sigma factor activity"/>
    <property type="evidence" value="ECO:0007669"/>
    <property type="project" value="UniProtKB-KW"/>
</dbReference>
<dbReference type="AlphaFoldDB" id="K2Q0K6"/>
<protein>
    <submittedName>
        <fullName evidence="7">ECF subfamily RNA polymerase sigma-24 subunit</fullName>
    </submittedName>
</protein>
<dbReference type="InterPro" id="IPR014327">
    <property type="entry name" value="RNA_pol_sigma70_bacteroid"/>
</dbReference>
<comment type="similarity">
    <text evidence="1">Belongs to the sigma-70 factor family. ECF subfamily.</text>
</comment>
<dbReference type="SUPFAM" id="SSF88659">
    <property type="entry name" value="Sigma3 and sigma4 domains of RNA polymerase sigma factors"/>
    <property type="match status" value="1"/>
</dbReference>
<dbReference type="OrthoDB" id="665981at2"/>
<dbReference type="InterPro" id="IPR007627">
    <property type="entry name" value="RNA_pol_sigma70_r2"/>
</dbReference>
<gene>
    <name evidence="7" type="ORF">I215_12703</name>
</gene>
<dbReference type="PANTHER" id="PTHR43133">
    <property type="entry name" value="RNA POLYMERASE ECF-TYPE SIGMA FACTO"/>
    <property type="match status" value="1"/>
</dbReference>
<dbReference type="InterPro" id="IPR039425">
    <property type="entry name" value="RNA_pol_sigma-70-like"/>
</dbReference>
<dbReference type="PANTHER" id="PTHR43133:SF46">
    <property type="entry name" value="RNA POLYMERASE SIGMA-70 FACTOR ECF SUBFAMILY"/>
    <property type="match status" value="1"/>
</dbReference>
<evidence type="ECO:0000256" key="2">
    <source>
        <dbReference type="ARBA" id="ARBA00023015"/>
    </source>
</evidence>
<organism evidence="7 8">
    <name type="scientific">Galbibacter marinus</name>
    <dbReference type="NCBI Taxonomy" id="555500"/>
    <lineage>
        <taxon>Bacteria</taxon>
        <taxon>Pseudomonadati</taxon>
        <taxon>Bacteroidota</taxon>
        <taxon>Flavobacteriia</taxon>
        <taxon>Flavobacteriales</taxon>
        <taxon>Flavobacteriaceae</taxon>
        <taxon>Galbibacter</taxon>
    </lineage>
</organism>
<keyword evidence="2" id="KW-0805">Transcription regulation</keyword>
<dbReference type="Gene3D" id="1.10.10.10">
    <property type="entry name" value="Winged helix-like DNA-binding domain superfamily/Winged helix DNA-binding domain"/>
    <property type="match status" value="1"/>
</dbReference>
<keyword evidence="4" id="KW-0804">Transcription</keyword>
<dbReference type="eggNOG" id="COG1595">
    <property type="taxonomic scope" value="Bacteria"/>
</dbReference>
<keyword evidence="3" id="KW-0731">Sigma factor</keyword>
<dbReference type="SUPFAM" id="SSF88946">
    <property type="entry name" value="Sigma2 domain of RNA polymerase sigma factors"/>
    <property type="match status" value="1"/>
</dbReference>
<dbReference type="InterPro" id="IPR013324">
    <property type="entry name" value="RNA_pol_sigma_r3/r4-like"/>
</dbReference>
<evidence type="ECO:0000256" key="4">
    <source>
        <dbReference type="ARBA" id="ARBA00023163"/>
    </source>
</evidence>
<dbReference type="Pfam" id="PF08281">
    <property type="entry name" value="Sigma70_r4_2"/>
    <property type="match status" value="1"/>
</dbReference>